<dbReference type="InterPro" id="IPR036881">
    <property type="entry name" value="Glyco_hydro_3_C_sf"/>
</dbReference>
<keyword evidence="9" id="KW-0813">Transport</keyword>
<dbReference type="Gene3D" id="3.40.50.1700">
    <property type="entry name" value="Glycoside hydrolase family 3 C-terminal domain"/>
    <property type="match status" value="1"/>
</dbReference>
<keyword evidence="13" id="KW-0326">Glycosidase</keyword>
<dbReference type="InterPro" id="IPR036962">
    <property type="entry name" value="Glyco_hydro_3_N_sf"/>
</dbReference>
<dbReference type="Gene3D" id="2.60.40.10">
    <property type="entry name" value="Immunoglobulins"/>
    <property type="match status" value="1"/>
</dbReference>
<organism evidence="17 18">
    <name type="scientific">Ziziphus jujuba var. spinosa</name>
    <dbReference type="NCBI Taxonomy" id="714518"/>
    <lineage>
        <taxon>Eukaryota</taxon>
        <taxon>Viridiplantae</taxon>
        <taxon>Streptophyta</taxon>
        <taxon>Embryophyta</taxon>
        <taxon>Tracheophyta</taxon>
        <taxon>Spermatophyta</taxon>
        <taxon>Magnoliopsida</taxon>
        <taxon>eudicotyledons</taxon>
        <taxon>Gunneridae</taxon>
        <taxon>Pentapetalae</taxon>
        <taxon>rosids</taxon>
        <taxon>fabids</taxon>
        <taxon>Rosales</taxon>
        <taxon>Rhamnaceae</taxon>
        <taxon>Paliureae</taxon>
        <taxon>Ziziphus</taxon>
    </lineage>
</organism>
<feature type="lipid moiety-binding region" description="Phosphatidylserine amidated glycine; alternate" evidence="14">
    <location>
        <position position="870"/>
    </location>
</feature>
<evidence type="ECO:0000256" key="1">
    <source>
        <dbReference type="ARBA" id="ARBA00003307"/>
    </source>
</evidence>
<dbReference type="EMBL" id="JAEACU010000012">
    <property type="protein sequence ID" value="KAH7513559.1"/>
    <property type="molecule type" value="Genomic_DNA"/>
</dbReference>
<dbReference type="FunFam" id="3.20.20.300:FF:000010">
    <property type="entry name" value="Putative beta-D-xylosidase 5"/>
    <property type="match status" value="1"/>
</dbReference>
<dbReference type="InterPro" id="IPR029071">
    <property type="entry name" value="Ubiquitin-like_domsf"/>
</dbReference>
<evidence type="ECO:0000256" key="15">
    <source>
        <dbReference type="SAM" id="SignalP"/>
    </source>
</evidence>
<dbReference type="Proteomes" id="UP000813462">
    <property type="component" value="Unassembled WGS sequence"/>
</dbReference>
<dbReference type="SMART" id="SM01217">
    <property type="entry name" value="Fn3_like"/>
    <property type="match status" value="1"/>
</dbReference>
<proteinExistence type="inferred from homology"/>
<dbReference type="Pfam" id="PF00933">
    <property type="entry name" value="Glyco_hydro_3"/>
    <property type="match status" value="1"/>
</dbReference>
<evidence type="ECO:0000256" key="2">
    <source>
        <dbReference type="ARBA" id="ARBA00004245"/>
    </source>
</evidence>
<dbReference type="Gene3D" id="3.20.20.300">
    <property type="entry name" value="Glycoside hydrolase, family 3, N-terminal domain"/>
    <property type="match status" value="1"/>
</dbReference>
<feature type="signal peptide" evidence="15">
    <location>
        <begin position="1"/>
        <end position="22"/>
    </location>
</feature>
<keyword evidence="11" id="KW-0963">Cytoplasm</keyword>
<dbReference type="FunFam" id="3.40.50.1700:FF:000001">
    <property type="entry name" value="probable beta-D-xylosidase 2"/>
    <property type="match status" value="1"/>
</dbReference>
<keyword evidence="7" id="KW-0833">Ubl conjugation pathway</keyword>
<dbReference type="CDD" id="cd16108">
    <property type="entry name" value="Ubl_ATG8_like"/>
    <property type="match status" value="1"/>
</dbReference>
<evidence type="ECO:0000256" key="8">
    <source>
        <dbReference type="ARBA" id="ARBA00022801"/>
    </source>
</evidence>
<evidence type="ECO:0000256" key="14">
    <source>
        <dbReference type="PIRSR" id="PIRSR604241-50"/>
    </source>
</evidence>
<dbReference type="GO" id="GO:0009044">
    <property type="term" value="F:xylan 1,4-beta-xylosidase activity"/>
    <property type="evidence" value="ECO:0007669"/>
    <property type="project" value="InterPro"/>
</dbReference>
<evidence type="ECO:0000256" key="4">
    <source>
        <dbReference type="ARBA" id="ARBA00007293"/>
    </source>
</evidence>
<name>A0A978UFL6_ZIZJJ</name>
<dbReference type="InterPro" id="IPR013783">
    <property type="entry name" value="Ig-like_fold"/>
</dbReference>
<gene>
    <name evidence="17" type="ORF">FEM48_Zijuj12G0213000</name>
</gene>
<dbReference type="PANTHER" id="PTHR42721:SF11">
    <property type="entry name" value="BETA-D-XYLOSIDASE 5-RELATED"/>
    <property type="match status" value="1"/>
</dbReference>
<keyword evidence="9" id="KW-0653">Protein transport</keyword>
<comment type="subcellular location">
    <subcellularLocation>
        <location evidence="2">Cytoplasm</location>
        <location evidence="2">Cytoskeleton</location>
    </subcellularLocation>
    <subcellularLocation>
        <location evidence="3">Membrane</location>
    </subcellularLocation>
</comment>
<evidence type="ECO:0000256" key="5">
    <source>
        <dbReference type="ARBA" id="ARBA00022701"/>
    </source>
</evidence>
<dbReference type="Gene3D" id="3.10.20.90">
    <property type="entry name" value="Phosphatidylinositol 3-kinase Catalytic Subunit, Chain A, domain 1"/>
    <property type="match status" value="1"/>
</dbReference>
<protein>
    <recommendedName>
        <fullName evidence="16">Fibronectin type III-like domain-containing protein</fullName>
    </recommendedName>
</protein>
<comment type="function">
    <text evidence="1">Ubiquitin-like modifier involved in autophagosomes formation. May mediate the delivery of the autophagosomes to the vacuole via the microtubule cytoskeleton.</text>
</comment>
<dbReference type="Pfam" id="PF02991">
    <property type="entry name" value="ATG8"/>
    <property type="match status" value="1"/>
</dbReference>
<dbReference type="InterPro" id="IPR004241">
    <property type="entry name" value="Atg8-like"/>
</dbReference>
<evidence type="ECO:0000256" key="6">
    <source>
        <dbReference type="ARBA" id="ARBA00022729"/>
    </source>
</evidence>
<dbReference type="GO" id="GO:0045493">
    <property type="term" value="P:xylan catabolic process"/>
    <property type="evidence" value="ECO:0007669"/>
    <property type="project" value="InterPro"/>
</dbReference>
<reference evidence="17" key="1">
    <citation type="journal article" date="2021" name="Front. Plant Sci.">
        <title>Chromosome-Scale Genome Assembly for Chinese Sour Jujube and Insights Into Its Genome Evolution and Domestication Signature.</title>
        <authorList>
            <person name="Shen L.-Y."/>
            <person name="Luo H."/>
            <person name="Wang X.-L."/>
            <person name="Wang X.-M."/>
            <person name="Qiu X.-J."/>
            <person name="Liu H."/>
            <person name="Zhou S.-S."/>
            <person name="Jia K.-H."/>
            <person name="Nie S."/>
            <person name="Bao Y.-T."/>
            <person name="Zhang R.-G."/>
            <person name="Yun Q.-Z."/>
            <person name="Chai Y.-H."/>
            <person name="Lu J.-Y."/>
            <person name="Li Y."/>
            <person name="Zhao S.-W."/>
            <person name="Mao J.-F."/>
            <person name="Jia S.-G."/>
            <person name="Mao Y.-M."/>
        </authorList>
    </citation>
    <scope>NUCLEOTIDE SEQUENCE</scope>
    <source>
        <strain evidence="17">AT0</strain>
        <tissue evidence="17">Leaf</tissue>
    </source>
</reference>
<dbReference type="AlphaFoldDB" id="A0A978UFL6"/>
<keyword evidence="5" id="KW-0493">Microtubule</keyword>
<evidence type="ECO:0000256" key="11">
    <source>
        <dbReference type="ARBA" id="ARBA00023212"/>
    </source>
</evidence>
<dbReference type="Pfam" id="PF01915">
    <property type="entry name" value="Glyco_hydro_3_C"/>
    <property type="match status" value="1"/>
</dbReference>
<dbReference type="SUPFAM" id="SSF51445">
    <property type="entry name" value="(Trans)glycosidases"/>
    <property type="match status" value="1"/>
</dbReference>
<dbReference type="GO" id="GO:0031222">
    <property type="term" value="P:arabinan catabolic process"/>
    <property type="evidence" value="ECO:0007669"/>
    <property type="project" value="TreeGrafter"/>
</dbReference>
<comment type="similarity">
    <text evidence="4">Belongs to the ATG8 family.</text>
</comment>
<dbReference type="GO" id="GO:0015031">
    <property type="term" value="P:protein transport"/>
    <property type="evidence" value="ECO:0007669"/>
    <property type="project" value="UniProtKB-KW"/>
</dbReference>
<keyword evidence="11" id="KW-0206">Cytoskeleton</keyword>
<keyword evidence="6 15" id="KW-0732">Signal</keyword>
<dbReference type="PRINTS" id="PR00133">
    <property type="entry name" value="GLHYDRLASE3"/>
</dbReference>
<dbReference type="GO" id="GO:0046556">
    <property type="term" value="F:alpha-L-arabinofuranosidase activity"/>
    <property type="evidence" value="ECO:0007669"/>
    <property type="project" value="TreeGrafter"/>
</dbReference>
<feature type="domain" description="Fibronectin type III-like" evidence="16">
    <location>
        <begin position="720"/>
        <end position="790"/>
    </location>
</feature>
<dbReference type="GO" id="GO:0016020">
    <property type="term" value="C:membrane"/>
    <property type="evidence" value="ECO:0007669"/>
    <property type="project" value="UniProtKB-SubCell"/>
</dbReference>
<evidence type="ECO:0000256" key="3">
    <source>
        <dbReference type="ARBA" id="ARBA00004370"/>
    </source>
</evidence>
<dbReference type="InterPro" id="IPR026891">
    <property type="entry name" value="Fn3-like"/>
</dbReference>
<dbReference type="SUPFAM" id="SSF52279">
    <property type="entry name" value="Beta-D-glucan exohydrolase, C-terminal domain"/>
    <property type="match status" value="1"/>
</dbReference>
<evidence type="ECO:0000256" key="12">
    <source>
        <dbReference type="ARBA" id="ARBA00023288"/>
    </source>
</evidence>
<evidence type="ECO:0000313" key="17">
    <source>
        <dbReference type="EMBL" id="KAH7513559.1"/>
    </source>
</evidence>
<dbReference type="InterPro" id="IPR044993">
    <property type="entry name" value="BXL"/>
</dbReference>
<evidence type="ECO:0000256" key="13">
    <source>
        <dbReference type="ARBA" id="ARBA00023295"/>
    </source>
</evidence>
<dbReference type="PANTHER" id="PTHR42721">
    <property type="entry name" value="SUGAR HYDROLASE-RELATED"/>
    <property type="match status" value="1"/>
</dbReference>
<keyword evidence="8" id="KW-0378">Hydrolase</keyword>
<keyword evidence="12 14" id="KW-0449">Lipoprotein</keyword>
<dbReference type="InterPro" id="IPR002772">
    <property type="entry name" value="Glyco_hydro_3_C"/>
</dbReference>
<comment type="caution">
    <text evidence="17">The sequence shown here is derived from an EMBL/GenBank/DDBJ whole genome shotgun (WGS) entry which is preliminary data.</text>
</comment>
<dbReference type="SUPFAM" id="SSF54236">
    <property type="entry name" value="Ubiquitin-like"/>
    <property type="match status" value="1"/>
</dbReference>
<dbReference type="GO" id="GO:0005776">
    <property type="term" value="C:autophagosome"/>
    <property type="evidence" value="ECO:0007669"/>
    <property type="project" value="UniProtKB-ARBA"/>
</dbReference>
<dbReference type="GO" id="GO:0005874">
    <property type="term" value="C:microtubule"/>
    <property type="evidence" value="ECO:0007669"/>
    <property type="project" value="UniProtKB-KW"/>
</dbReference>
<dbReference type="Pfam" id="PF14310">
    <property type="entry name" value="Fn3-like"/>
    <property type="match status" value="1"/>
</dbReference>
<keyword evidence="10" id="KW-0472">Membrane</keyword>
<evidence type="ECO:0000256" key="7">
    <source>
        <dbReference type="ARBA" id="ARBA00022786"/>
    </source>
</evidence>
<accession>A0A978UFL6</accession>
<dbReference type="InterPro" id="IPR001764">
    <property type="entry name" value="Glyco_hydro_3_N"/>
</dbReference>
<evidence type="ECO:0000256" key="10">
    <source>
        <dbReference type="ARBA" id="ARBA00023136"/>
    </source>
</evidence>
<evidence type="ECO:0000313" key="18">
    <source>
        <dbReference type="Proteomes" id="UP000813462"/>
    </source>
</evidence>
<sequence length="870" mass="95521">MAGCKMMFVCCLLLTLLAMSHGRENPKVLTLSDDDVSHVCNPSRFMKLGLEMSKFVYCDSSLPYEVRAKDLVDRMTLAEKVQQMGNNAQGVARIGLPKYEWWSEALHGVSNVGPGTYFDDVVPGATSFPTVILTAASFNKSLWRNIGEFVSTEARAMYNLGRAGLTYWSPNINVVRDPRWGRILETPGEDPYVVGLYATNYVRGLQDVKGTENTTDLSSRPLKVASCCKHYTAYDLDAWRGVTEQDMTETFLRPFEMCVKDGDVSSVMCSYNSVNGIPTCADPNLLKGIIRGKWNLHGYIVSDCDSIEVMVDGHKWLGDNKEQASSQALTAGLDLDCGSYYGDSLQGAVLDGLIKEKDIDRSLKYLYIVLMRLGFFDGNPTFRSLGKDDVCSVEHVELALEAAREGIVLLKNDGDTLPLNINKVNSIAIVGPHGNATSAMIGNYAGVPCKIVSPLDAFTALNNKKVTFEMGCSNVLCADNNNGGLIFTAMQSTKDADVTLLFVGLDLSVEAESLDRTDLLLPGDQTDLINQVAATAKGPVILVIMSAGGVDITFAKNNPNIKSILWVGYPGEQGGQAIVDVVFGNYNPGDSFFFFFNCGRLPVTWYEADYVNQLPMTSMQLRPVESLNYPGRTYRFFNGSTVYPFGYGLSYTKFAYKLVSSTQKLDIKLANHQHCRVVNYLDPKFKQDCPAAGVDQLDCDANTVTVEVAVQNVGPKDGNEVVLVYAKAPQGIAGTYIKQLIAFERVFVAAGGTQNVKFELDPCKCFNIVQDTAYNVLPSGIHGIEIGNNAAITTTLQVIIERYLIPRDMSVGQFIHVLSSRLHLTPGKALFVFVKNTLPQTASCMDAVYETYKDDDGFLYMCYSCEKTFG</sequence>
<dbReference type="InterPro" id="IPR017853">
    <property type="entry name" value="GH"/>
</dbReference>
<feature type="chain" id="PRO_5037563888" description="Fibronectin type III-like domain-containing protein" evidence="15">
    <location>
        <begin position="23"/>
        <end position="870"/>
    </location>
</feature>
<evidence type="ECO:0000259" key="16">
    <source>
        <dbReference type="SMART" id="SM01217"/>
    </source>
</evidence>
<evidence type="ECO:0000256" key="9">
    <source>
        <dbReference type="ARBA" id="ARBA00022927"/>
    </source>
</evidence>